<evidence type="ECO:0000256" key="9">
    <source>
        <dbReference type="ARBA" id="ARBA00023125"/>
    </source>
</evidence>
<dbReference type="GO" id="GO:0008483">
    <property type="term" value="F:transaminase activity"/>
    <property type="evidence" value="ECO:0007669"/>
    <property type="project" value="UniProtKB-KW"/>
</dbReference>
<sequence>MDISKYLMETKIDANSHEPMYLQIARSIAQRIIDNTLPKGTKLPPERELCNYFGVSRTTAINAYRWLEQEGLVVTKVGSGTYVKENTNQQSNTLQVPWSQLFIPYPQTPMTSILKELVSTPYASEIISLATGMPDPTSYPLTIFHNLFKERFPTANPADFGYIPTEGYQPLREYLVELLNEQGIATTADRTMILSGSQQGLYLTSKVLLERGDYVIVQSPTYIGAIQIFQTIGARMLILPGEQSLNLDILEDYLIRYRPKLFYLISTFNNPTGQVLTEQERKDLLRLAARHRLVILEDDPYSQLYYEEKPPLALKAWDTNESVIYMGTFSKTLAPGLRTGYLTGHPALINRLSLEKQYVDLHSNNFSQWLLYLYLREGYYSEHLKFIRVLYKKRRDSLVKAIRRYLGDHISFDVPEGGFYLWCKLKSGSSARLLQEAIKCGVFFVPGQAFYTVPSEENEFRLCFATHPEAVLVEGIKRLTTAFDHIHKSKPKTIDNNPLKPIV</sequence>
<dbReference type="PRINTS" id="PR00035">
    <property type="entry name" value="HTHGNTR"/>
</dbReference>
<dbReference type="Gene3D" id="1.10.10.10">
    <property type="entry name" value="Winged helix-like DNA-binding domain superfamily/Winged helix DNA-binding domain"/>
    <property type="match status" value="1"/>
</dbReference>
<dbReference type="InterPro" id="IPR000524">
    <property type="entry name" value="Tscrpt_reg_HTH_GntR"/>
</dbReference>
<keyword evidence="5" id="KW-0032">Aminotransferase</keyword>
<keyword evidence="7" id="KW-0663">Pyridoxal phosphate</keyword>
<dbReference type="Pfam" id="PF00392">
    <property type="entry name" value="GntR"/>
    <property type="match status" value="1"/>
</dbReference>
<evidence type="ECO:0000256" key="6">
    <source>
        <dbReference type="ARBA" id="ARBA00022679"/>
    </source>
</evidence>
<feature type="domain" description="HTH gntR-type" evidence="11">
    <location>
        <begin position="18"/>
        <end position="86"/>
    </location>
</feature>
<comment type="subunit">
    <text evidence="4">Homodimer.</text>
</comment>
<dbReference type="AlphaFoldDB" id="A0A1S6IWQ2"/>
<dbReference type="CDD" id="cd00609">
    <property type="entry name" value="AAT_like"/>
    <property type="match status" value="1"/>
</dbReference>
<keyword evidence="9" id="KW-0238">DNA-binding</keyword>
<dbReference type="KEGG" id="dfg:B0537_08985"/>
<dbReference type="PANTHER" id="PTHR46577">
    <property type="entry name" value="HTH-TYPE TRANSCRIPTIONAL REGULATORY PROTEIN GABR"/>
    <property type="match status" value="1"/>
</dbReference>
<dbReference type="InterPro" id="IPR004839">
    <property type="entry name" value="Aminotransferase_I/II_large"/>
</dbReference>
<comment type="similarity">
    <text evidence="3">Belongs to the class-I pyridoxal-phosphate-dependent aminotransferase family.</text>
</comment>
<name>A0A1S6IWQ2_9FIRM</name>
<dbReference type="FunFam" id="3.40.640.10:FF:000053">
    <property type="entry name" value="Aminotransferase, class I"/>
    <property type="match status" value="1"/>
</dbReference>
<dbReference type="SMART" id="SM00345">
    <property type="entry name" value="HTH_GNTR"/>
    <property type="match status" value="1"/>
</dbReference>
<dbReference type="GO" id="GO:0003677">
    <property type="term" value="F:DNA binding"/>
    <property type="evidence" value="ECO:0007669"/>
    <property type="project" value="UniProtKB-KW"/>
</dbReference>
<keyword evidence="8" id="KW-0805">Transcription regulation</keyword>
<dbReference type="PANTHER" id="PTHR46577:SF1">
    <property type="entry name" value="HTH-TYPE TRANSCRIPTIONAL REGULATORY PROTEIN GABR"/>
    <property type="match status" value="1"/>
</dbReference>
<comment type="similarity">
    <text evidence="2">In the C-terminal section; belongs to the class-I pyridoxal-phosphate-dependent aminotransferase family.</text>
</comment>
<keyword evidence="10" id="KW-0804">Transcription</keyword>
<evidence type="ECO:0000256" key="2">
    <source>
        <dbReference type="ARBA" id="ARBA00005384"/>
    </source>
</evidence>
<dbReference type="InterPro" id="IPR015421">
    <property type="entry name" value="PyrdxlP-dep_Trfase_major"/>
</dbReference>
<evidence type="ECO:0000256" key="7">
    <source>
        <dbReference type="ARBA" id="ARBA00022898"/>
    </source>
</evidence>
<proteinExistence type="inferred from homology"/>
<dbReference type="Proteomes" id="UP000189464">
    <property type="component" value="Chromosome"/>
</dbReference>
<dbReference type="Gene3D" id="3.90.1150.10">
    <property type="entry name" value="Aspartate Aminotransferase, domain 1"/>
    <property type="match status" value="1"/>
</dbReference>
<evidence type="ECO:0000256" key="1">
    <source>
        <dbReference type="ARBA" id="ARBA00001933"/>
    </source>
</evidence>
<dbReference type="Pfam" id="PF00155">
    <property type="entry name" value="Aminotran_1_2"/>
    <property type="match status" value="1"/>
</dbReference>
<reference evidence="12 13" key="1">
    <citation type="journal article" date="2016" name="Int. J. Syst. Evol. Microbiol.">
        <title>Desulfotomaculum ferrireducens sp. nov., a moderately thermophilic sulfate-reducing and dissimilatory Fe(III)-reducing bacterium isolated from compost.</title>
        <authorList>
            <person name="Yang G."/>
            <person name="Guo J."/>
            <person name="Zhuang L."/>
            <person name="Yuan Y."/>
            <person name="Zhou S."/>
        </authorList>
    </citation>
    <scope>NUCLEOTIDE SEQUENCE [LARGE SCALE GENOMIC DNA]</scope>
    <source>
        <strain evidence="12 13">GSS09</strain>
    </source>
</reference>
<evidence type="ECO:0000313" key="13">
    <source>
        <dbReference type="Proteomes" id="UP000189464"/>
    </source>
</evidence>
<evidence type="ECO:0000256" key="5">
    <source>
        <dbReference type="ARBA" id="ARBA00022576"/>
    </source>
</evidence>
<dbReference type="PROSITE" id="PS50949">
    <property type="entry name" value="HTH_GNTR"/>
    <property type="match status" value="1"/>
</dbReference>
<evidence type="ECO:0000256" key="10">
    <source>
        <dbReference type="ARBA" id="ARBA00023163"/>
    </source>
</evidence>
<dbReference type="InterPro" id="IPR036390">
    <property type="entry name" value="WH_DNA-bd_sf"/>
</dbReference>
<dbReference type="InterPro" id="IPR015424">
    <property type="entry name" value="PyrdxlP-dep_Trfase"/>
</dbReference>
<keyword evidence="6" id="KW-0808">Transferase</keyword>
<keyword evidence="13" id="KW-1185">Reference proteome</keyword>
<dbReference type="EMBL" id="CP019698">
    <property type="protein sequence ID" value="AQS59199.1"/>
    <property type="molecule type" value="Genomic_DNA"/>
</dbReference>
<evidence type="ECO:0000259" key="11">
    <source>
        <dbReference type="PROSITE" id="PS50949"/>
    </source>
</evidence>
<organism evidence="12 13">
    <name type="scientific">Desulforamulus ferrireducens</name>
    <dbReference type="NCBI Taxonomy" id="1833852"/>
    <lineage>
        <taxon>Bacteria</taxon>
        <taxon>Bacillati</taxon>
        <taxon>Bacillota</taxon>
        <taxon>Clostridia</taxon>
        <taxon>Eubacteriales</taxon>
        <taxon>Peptococcaceae</taxon>
        <taxon>Desulforamulus</taxon>
    </lineage>
</organism>
<evidence type="ECO:0000256" key="3">
    <source>
        <dbReference type="ARBA" id="ARBA00007441"/>
    </source>
</evidence>
<dbReference type="InterPro" id="IPR015422">
    <property type="entry name" value="PyrdxlP-dep_Trfase_small"/>
</dbReference>
<dbReference type="SUPFAM" id="SSF53383">
    <property type="entry name" value="PLP-dependent transferases"/>
    <property type="match status" value="1"/>
</dbReference>
<dbReference type="GO" id="GO:0030170">
    <property type="term" value="F:pyridoxal phosphate binding"/>
    <property type="evidence" value="ECO:0007669"/>
    <property type="project" value="InterPro"/>
</dbReference>
<dbReference type="Gene3D" id="3.40.640.10">
    <property type="entry name" value="Type I PLP-dependent aspartate aminotransferase-like (Major domain)"/>
    <property type="match status" value="1"/>
</dbReference>
<accession>A0A1S6IWQ2</accession>
<dbReference type="RefSeq" id="WP_077714268.1">
    <property type="nucleotide sequence ID" value="NZ_CP019698.1"/>
</dbReference>
<dbReference type="STRING" id="1833852.B0537_08985"/>
<gene>
    <name evidence="12" type="ORF">B0537_08985</name>
</gene>
<dbReference type="InterPro" id="IPR036388">
    <property type="entry name" value="WH-like_DNA-bd_sf"/>
</dbReference>
<dbReference type="GO" id="GO:0003700">
    <property type="term" value="F:DNA-binding transcription factor activity"/>
    <property type="evidence" value="ECO:0007669"/>
    <property type="project" value="InterPro"/>
</dbReference>
<dbReference type="SUPFAM" id="SSF46785">
    <property type="entry name" value="Winged helix' DNA-binding domain"/>
    <property type="match status" value="1"/>
</dbReference>
<evidence type="ECO:0000313" key="12">
    <source>
        <dbReference type="EMBL" id="AQS59199.1"/>
    </source>
</evidence>
<dbReference type="CDD" id="cd07377">
    <property type="entry name" value="WHTH_GntR"/>
    <property type="match status" value="1"/>
</dbReference>
<evidence type="ECO:0000256" key="8">
    <source>
        <dbReference type="ARBA" id="ARBA00023015"/>
    </source>
</evidence>
<dbReference type="InterPro" id="IPR051446">
    <property type="entry name" value="HTH_trans_reg/aminotransferase"/>
</dbReference>
<evidence type="ECO:0000256" key="4">
    <source>
        <dbReference type="ARBA" id="ARBA00011738"/>
    </source>
</evidence>
<dbReference type="OrthoDB" id="9808770at2"/>
<comment type="cofactor">
    <cofactor evidence="1">
        <name>pyridoxal 5'-phosphate</name>
        <dbReference type="ChEBI" id="CHEBI:597326"/>
    </cofactor>
</comment>
<protein>
    <submittedName>
        <fullName evidence="12">GntR family transcriptional regulator</fullName>
    </submittedName>
</protein>